<evidence type="ECO:0000256" key="2">
    <source>
        <dbReference type="ARBA" id="ARBA00023169"/>
    </source>
</evidence>
<dbReference type="RefSeq" id="WP_379537880.1">
    <property type="nucleotide sequence ID" value="NZ_JBHSDR010000003.1"/>
</dbReference>
<comment type="similarity">
    <text evidence="1">Belongs to the bacterial sugar transferase family.</text>
</comment>
<keyword evidence="3" id="KW-0472">Membrane</keyword>
<dbReference type="PANTHER" id="PTHR30576">
    <property type="entry name" value="COLANIC BIOSYNTHESIS UDP-GLUCOSE LIPID CARRIER TRANSFERASE"/>
    <property type="match status" value="1"/>
</dbReference>
<name>A0ABV8RPF6_9SPHN</name>
<feature type="transmembrane region" description="Helical" evidence="3">
    <location>
        <begin position="127"/>
        <end position="146"/>
    </location>
</feature>
<dbReference type="GO" id="GO:0016740">
    <property type="term" value="F:transferase activity"/>
    <property type="evidence" value="ECO:0007669"/>
    <property type="project" value="UniProtKB-KW"/>
</dbReference>
<gene>
    <name evidence="5" type="ORF">ACFO0A_05080</name>
</gene>
<organism evidence="5 6">
    <name type="scientific">Novosphingobium tardum</name>
    <dbReference type="NCBI Taxonomy" id="1538021"/>
    <lineage>
        <taxon>Bacteria</taxon>
        <taxon>Pseudomonadati</taxon>
        <taxon>Pseudomonadota</taxon>
        <taxon>Alphaproteobacteria</taxon>
        <taxon>Sphingomonadales</taxon>
        <taxon>Sphingomonadaceae</taxon>
        <taxon>Novosphingobium</taxon>
    </lineage>
</organism>
<proteinExistence type="inferred from homology"/>
<keyword evidence="3" id="KW-0812">Transmembrane</keyword>
<keyword evidence="5" id="KW-0808">Transferase</keyword>
<evidence type="ECO:0000313" key="6">
    <source>
        <dbReference type="Proteomes" id="UP001595828"/>
    </source>
</evidence>
<feature type="transmembrane region" description="Helical" evidence="3">
    <location>
        <begin position="35"/>
        <end position="59"/>
    </location>
</feature>
<evidence type="ECO:0000256" key="1">
    <source>
        <dbReference type="ARBA" id="ARBA00006464"/>
    </source>
</evidence>
<dbReference type="EMBL" id="JBHSDR010000003">
    <property type="protein sequence ID" value="MFC4294430.1"/>
    <property type="molecule type" value="Genomic_DNA"/>
</dbReference>
<comment type="caution">
    <text evidence="5">The sequence shown here is derived from an EMBL/GenBank/DDBJ whole genome shotgun (WGS) entry which is preliminary data.</text>
</comment>
<dbReference type="InterPro" id="IPR003362">
    <property type="entry name" value="Bact_transf"/>
</dbReference>
<evidence type="ECO:0000256" key="3">
    <source>
        <dbReference type="SAM" id="Phobius"/>
    </source>
</evidence>
<accession>A0ABV8RPF6</accession>
<dbReference type="Pfam" id="PF02397">
    <property type="entry name" value="Bac_transf"/>
    <property type="match status" value="1"/>
</dbReference>
<keyword evidence="3" id="KW-1133">Transmembrane helix</keyword>
<sequence length="468" mass="50554">MVASQIAATRPEAAPATPSLGLPLAPPIERRRLQVYIVLLLVDAAAVLAAFSLAGYLYFGDALHAQVMLEAQLIVPIYWTVAMSNGAYGAEAALNARKGAARAVLAILLAAATIVFLAFFLRASQNFSRAISALGTLLSVGAIVALRDNLTRFAAWRCGPTAMNQLVLLDGGHPLDLPNSYQIDARQHGLEPDVNDPHALNRIGLFLRNMDRVIVSCTPERRAAWSLVLKGANVQGEIVDDQVSELGVLGARRSGGYGALVIATGPLGLRNRILKRGLDVGLASAVLVLLSPLLLLTAIGIKLEDRGPILFVQRRVGRGNRFFSIYKFRSMSVDQTDSHGTASAQRSDRRVTRMGRLIRSSSIDELPQLVNVLKGEMSLVGPRPHALGSLAGDKLFWEVDARYGMRHSLKPGLTGLAQVRGLRGATTHENDLAGRLQADLEYLEGWTIWRDLAILARTLGVISHHNAF</sequence>
<feature type="transmembrane region" description="Helical" evidence="3">
    <location>
        <begin position="71"/>
        <end position="88"/>
    </location>
</feature>
<protein>
    <submittedName>
        <fullName evidence="5">Sugar transferase</fullName>
    </submittedName>
</protein>
<keyword evidence="2" id="KW-0270">Exopolysaccharide synthesis</keyword>
<evidence type="ECO:0000259" key="4">
    <source>
        <dbReference type="Pfam" id="PF02397"/>
    </source>
</evidence>
<evidence type="ECO:0000313" key="5">
    <source>
        <dbReference type="EMBL" id="MFC4294430.1"/>
    </source>
</evidence>
<feature type="transmembrane region" description="Helical" evidence="3">
    <location>
        <begin position="100"/>
        <end position="121"/>
    </location>
</feature>
<keyword evidence="6" id="KW-1185">Reference proteome</keyword>
<reference evidence="6" key="1">
    <citation type="journal article" date="2019" name="Int. J. Syst. Evol. Microbiol.">
        <title>The Global Catalogue of Microorganisms (GCM) 10K type strain sequencing project: providing services to taxonomists for standard genome sequencing and annotation.</title>
        <authorList>
            <consortium name="The Broad Institute Genomics Platform"/>
            <consortium name="The Broad Institute Genome Sequencing Center for Infectious Disease"/>
            <person name="Wu L."/>
            <person name="Ma J."/>
        </authorList>
    </citation>
    <scope>NUCLEOTIDE SEQUENCE [LARGE SCALE GENOMIC DNA]</scope>
    <source>
        <strain evidence="6">CGMCC 1.12989</strain>
    </source>
</reference>
<feature type="domain" description="Bacterial sugar transferase" evidence="4">
    <location>
        <begin position="275"/>
        <end position="462"/>
    </location>
</feature>
<dbReference type="PANTHER" id="PTHR30576:SF0">
    <property type="entry name" value="UNDECAPRENYL-PHOSPHATE N-ACETYLGALACTOSAMINYL 1-PHOSPHATE TRANSFERASE-RELATED"/>
    <property type="match status" value="1"/>
</dbReference>
<dbReference type="Proteomes" id="UP001595828">
    <property type="component" value="Unassembled WGS sequence"/>
</dbReference>
<feature type="transmembrane region" description="Helical" evidence="3">
    <location>
        <begin position="280"/>
        <end position="301"/>
    </location>
</feature>